<proteinExistence type="predicted"/>
<organism evidence="1 2">
    <name type="scientific">Corynebacterium glutamicum</name>
    <name type="common">Brevibacterium saccharolyticum</name>
    <dbReference type="NCBI Taxonomy" id="1718"/>
    <lineage>
        <taxon>Bacteria</taxon>
        <taxon>Bacillati</taxon>
        <taxon>Actinomycetota</taxon>
        <taxon>Actinomycetes</taxon>
        <taxon>Mycobacteriales</taxon>
        <taxon>Corynebacteriaceae</taxon>
        <taxon>Corynebacterium</taxon>
    </lineage>
</organism>
<dbReference type="Proteomes" id="UP000186091">
    <property type="component" value="Unassembled WGS sequence"/>
</dbReference>
<accession>A0AB36IAR8</accession>
<protein>
    <submittedName>
        <fullName evidence="1">Uncharacterized protein</fullName>
    </submittedName>
</protein>
<reference evidence="1 2" key="1">
    <citation type="submission" date="2015-12" db="EMBL/GenBank/DDBJ databases">
        <title>Genome sequence of Corynebacterium AS 1.542.</title>
        <authorList>
            <person name="Yang J."/>
            <person name="Yang S."/>
        </authorList>
    </citation>
    <scope>NUCLEOTIDE SEQUENCE [LARGE SCALE GENOMIC DNA]</scope>
    <source>
        <strain evidence="1 2">AS 1.542</strain>
    </source>
</reference>
<dbReference type="EMBL" id="LOQT01000013">
    <property type="protein sequence ID" value="OKX83095.1"/>
    <property type="molecule type" value="Genomic_DNA"/>
</dbReference>
<dbReference type="RefSeq" id="WP_006285251.1">
    <property type="nucleotide sequence ID" value="NZ_JAAOYN010000001.1"/>
</dbReference>
<sequence length="70" mass="7849">MKILTSKNAQALVQDWMSEDERAELNAAKEPFDLFQGLPSDVINKFPSEVNDAVAPAWATRGREAAMTYY</sequence>
<dbReference type="AlphaFoldDB" id="A0AB36IAR8"/>
<name>A0AB36IAR8_CORGT</name>
<evidence type="ECO:0000313" key="2">
    <source>
        <dbReference type="Proteomes" id="UP000186091"/>
    </source>
</evidence>
<gene>
    <name evidence="1" type="ORF">AUP69_04815</name>
</gene>
<dbReference type="Gene3D" id="3.30.360.10">
    <property type="entry name" value="Dihydrodipicolinate Reductase, domain 2"/>
    <property type="match status" value="1"/>
</dbReference>
<comment type="caution">
    <text evidence="1">The sequence shown here is derived from an EMBL/GenBank/DDBJ whole genome shotgun (WGS) entry which is preliminary data.</text>
</comment>
<evidence type="ECO:0000313" key="1">
    <source>
        <dbReference type="EMBL" id="OKX83095.1"/>
    </source>
</evidence>